<gene>
    <name evidence="11" type="primary">hisC</name>
    <name evidence="13" type="ORF">A3D64_01570</name>
</gene>
<name>A0A1G2RCF0_9BACT</name>
<dbReference type="InterPro" id="IPR015424">
    <property type="entry name" value="PyrdxlP-dep_Trfase"/>
</dbReference>
<comment type="caution">
    <text evidence="13">The sequence shown here is derived from an EMBL/GenBank/DDBJ whole genome shotgun (WGS) entry which is preliminary data.</text>
</comment>
<comment type="cofactor">
    <cofactor evidence="1 11">
        <name>pyridoxal 5'-phosphate</name>
        <dbReference type="ChEBI" id="CHEBI:597326"/>
    </cofactor>
</comment>
<dbReference type="InterPro" id="IPR015422">
    <property type="entry name" value="PyrdxlP-dep_Trfase_small"/>
</dbReference>
<dbReference type="PANTHER" id="PTHR43643:SF6">
    <property type="entry name" value="HISTIDINOL-PHOSPHATE AMINOTRANSFERASE"/>
    <property type="match status" value="1"/>
</dbReference>
<evidence type="ECO:0000256" key="1">
    <source>
        <dbReference type="ARBA" id="ARBA00001933"/>
    </source>
</evidence>
<dbReference type="CDD" id="cd00609">
    <property type="entry name" value="AAT_like"/>
    <property type="match status" value="1"/>
</dbReference>
<reference evidence="13 14" key="1">
    <citation type="journal article" date="2016" name="Nat. Commun.">
        <title>Thousands of microbial genomes shed light on interconnected biogeochemical processes in an aquifer system.</title>
        <authorList>
            <person name="Anantharaman K."/>
            <person name="Brown C.T."/>
            <person name="Hug L.A."/>
            <person name="Sharon I."/>
            <person name="Castelle C.J."/>
            <person name="Probst A.J."/>
            <person name="Thomas B.C."/>
            <person name="Singh A."/>
            <person name="Wilkins M.J."/>
            <person name="Karaoz U."/>
            <person name="Brodie E.L."/>
            <person name="Williams K.H."/>
            <person name="Hubbard S.S."/>
            <person name="Banfield J.F."/>
        </authorList>
    </citation>
    <scope>NUCLEOTIDE SEQUENCE [LARGE SCALE GENOMIC DNA]</scope>
</reference>
<evidence type="ECO:0000256" key="3">
    <source>
        <dbReference type="ARBA" id="ARBA00007970"/>
    </source>
</evidence>
<comment type="subunit">
    <text evidence="4 11">Homodimer.</text>
</comment>
<evidence type="ECO:0000256" key="2">
    <source>
        <dbReference type="ARBA" id="ARBA00005011"/>
    </source>
</evidence>
<evidence type="ECO:0000256" key="5">
    <source>
        <dbReference type="ARBA" id="ARBA00022576"/>
    </source>
</evidence>
<dbReference type="Proteomes" id="UP000178613">
    <property type="component" value="Unassembled WGS sequence"/>
</dbReference>
<dbReference type="Gene3D" id="3.90.1150.10">
    <property type="entry name" value="Aspartate Aminotransferase, domain 1"/>
    <property type="match status" value="1"/>
</dbReference>
<comment type="pathway">
    <text evidence="2 11">Amino-acid biosynthesis; L-histidine biosynthesis; L-histidine from 5-phospho-alpha-D-ribose 1-diphosphate: step 7/9.</text>
</comment>
<dbReference type="PANTHER" id="PTHR43643">
    <property type="entry name" value="HISTIDINOL-PHOSPHATE AMINOTRANSFERASE 2"/>
    <property type="match status" value="1"/>
</dbReference>
<evidence type="ECO:0000259" key="12">
    <source>
        <dbReference type="Pfam" id="PF00155"/>
    </source>
</evidence>
<protein>
    <recommendedName>
        <fullName evidence="11">Histidinol-phosphate aminotransferase</fullName>
        <ecNumber evidence="11">2.6.1.9</ecNumber>
    </recommendedName>
    <alternativeName>
        <fullName evidence="11">Imidazole acetol-phosphate transaminase</fullName>
    </alternativeName>
</protein>
<dbReference type="EC" id="2.6.1.9" evidence="11"/>
<keyword evidence="5 11" id="KW-0032">Aminotransferase</keyword>
<organism evidence="13 14">
    <name type="scientific">Candidatus Wildermuthbacteria bacterium RIFCSPHIGHO2_02_FULL_49_9</name>
    <dbReference type="NCBI Taxonomy" id="1802456"/>
    <lineage>
        <taxon>Bacteria</taxon>
        <taxon>Candidatus Wildermuthiibacteriota</taxon>
    </lineage>
</organism>
<dbReference type="GO" id="GO:0000105">
    <property type="term" value="P:L-histidine biosynthetic process"/>
    <property type="evidence" value="ECO:0007669"/>
    <property type="project" value="UniProtKB-UniRule"/>
</dbReference>
<keyword evidence="9 11" id="KW-0368">Histidine biosynthesis</keyword>
<evidence type="ECO:0000256" key="6">
    <source>
        <dbReference type="ARBA" id="ARBA00022605"/>
    </source>
</evidence>
<accession>A0A1G2RCF0</accession>
<evidence type="ECO:0000256" key="10">
    <source>
        <dbReference type="ARBA" id="ARBA00047481"/>
    </source>
</evidence>
<evidence type="ECO:0000256" key="4">
    <source>
        <dbReference type="ARBA" id="ARBA00011738"/>
    </source>
</evidence>
<dbReference type="GO" id="GO:0030170">
    <property type="term" value="F:pyridoxal phosphate binding"/>
    <property type="evidence" value="ECO:0007669"/>
    <property type="project" value="InterPro"/>
</dbReference>
<dbReference type="UniPathway" id="UPA00031">
    <property type="reaction ID" value="UER00012"/>
</dbReference>
<keyword evidence="7 11" id="KW-0808">Transferase</keyword>
<evidence type="ECO:0000256" key="7">
    <source>
        <dbReference type="ARBA" id="ARBA00022679"/>
    </source>
</evidence>
<dbReference type="InterPro" id="IPR004839">
    <property type="entry name" value="Aminotransferase_I/II_large"/>
</dbReference>
<dbReference type="InterPro" id="IPR005861">
    <property type="entry name" value="HisP_aminotrans"/>
</dbReference>
<evidence type="ECO:0000256" key="8">
    <source>
        <dbReference type="ARBA" id="ARBA00022898"/>
    </source>
</evidence>
<keyword evidence="6 11" id="KW-0028">Amino-acid biosynthesis</keyword>
<dbReference type="SUPFAM" id="SSF53383">
    <property type="entry name" value="PLP-dependent transferases"/>
    <property type="match status" value="1"/>
</dbReference>
<evidence type="ECO:0000313" key="13">
    <source>
        <dbReference type="EMBL" id="OHA70530.1"/>
    </source>
</evidence>
<dbReference type="HAMAP" id="MF_01023">
    <property type="entry name" value="HisC_aminotrans_2"/>
    <property type="match status" value="1"/>
</dbReference>
<feature type="modified residue" description="N6-(pyridoxal phosphate)lysine" evidence="11">
    <location>
        <position position="222"/>
    </location>
</feature>
<evidence type="ECO:0000256" key="9">
    <source>
        <dbReference type="ARBA" id="ARBA00023102"/>
    </source>
</evidence>
<feature type="domain" description="Aminotransferase class I/classII large" evidence="12">
    <location>
        <begin position="32"/>
        <end position="355"/>
    </location>
</feature>
<proteinExistence type="inferred from homology"/>
<evidence type="ECO:0000313" key="14">
    <source>
        <dbReference type="Proteomes" id="UP000178613"/>
    </source>
</evidence>
<keyword evidence="8 11" id="KW-0663">Pyridoxal phosphate</keyword>
<dbReference type="AlphaFoldDB" id="A0A1G2RCF0"/>
<dbReference type="Pfam" id="PF00155">
    <property type="entry name" value="Aminotran_1_2"/>
    <property type="match status" value="1"/>
</dbReference>
<evidence type="ECO:0000256" key="11">
    <source>
        <dbReference type="HAMAP-Rule" id="MF_01023"/>
    </source>
</evidence>
<dbReference type="InterPro" id="IPR015421">
    <property type="entry name" value="PyrdxlP-dep_Trfase_major"/>
</dbReference>
<sequence length="361" mass="40531">MKKKKFLAELEEYIPGKSIEEVADEFRINPRKIIKLASNENPFGPSPKVKKVILENLDKVPLFPDPLSIQELKETISETIGISVRSIVLGAGSDGVFDTLSKILIDKGDNTIIPTPTFSMYEFVTRVAGGNPIFVQRDRNFNISTAKLLSSVNKRTKLIFLCSPNNPSGGLVPKEDIEKILRRVTCYVLADEAYIEYAEPGSSAVNLFKKHRNLIITRTFSKVYGLANLRVGYGILPENLVKDFEKTNMPFFTSSLGIKAARVALEDKEYARNIIRLNAQGRDYITRSIKFRVYPSQSNFVLVDVSPLKAKNVVPELQKKGIILRDASSFGPYMDSYIRVSVGTMAQNKKMVHALNKFFPK</sequence>
<comment type="catalytic activity">
    <reaction evidence="10 11">
        <text>L-histidinol phosphate + 2-oxoglutarate = 3-(imidazol-4-yl)-2-oxopropyl phosphate + L-glutamate</text>
        <dbReference type="Rhea" id="RHEA:23744"/>
        <dbReference type="ChEBI" id="CHEBI:16810"/>
        <dbReference type="ChEBI" id="CHEBI:29985"/>
        <dbReference type="ChEBI" id="CHEBI:57766"/>
        <dbReference type="ChEBI" id="CHEBI:57980"/>
        <dbReference type="EC" id="2.6.1.9"/>
    </reaction>
</comment>
<dbReference type="Gene3D" id="3.40.640.10">
    <property type="entry name" value="Type I PLP-dependent aspartate aminotransferase-like (Major domain)"/>
    <property type="match status" value="1"/>
</dbReference>
<dbReference type="InterPro" id="IPR050106">
    <property type="entry name" value="HistidinolP_aminotransfase"/>
</dbReference>
<comment type="similarity">
    <text evidence="3 11">Belongs to the class-II pyridoxal-phosphate-dependent aminotransferase family. Histidinol-phosphate aminotransferase subfamily.</text>
</comment>
<dbReference type="GO" id="GO:0004400">
    <property type="term" value="F:histidinol-phosphate transaminase activity"/>
    <property type="evidence" value="ECO:0007669"/>
    <property type="project" value="UniProtKB-UniRule"/>
</dbReference>
<dbReference type="NCBIfam" id="TIGR01141">
    <property type="entry name" value="hisC"/>
    <property type="match status" value="1"/>
</dbReference>
<dbReference type="EMBL" id="MHUB01000023">
    <property type="protein sequence ID" value="OHA70530.1"/>
    <property type="molecule type" value="Genomic_DNA"/>
</dbReference>